<dbReference type="Proteomes" id="UP000183015">
    <property type="component" value="Unassembled WGS sequence"/>
</dbReference>
<evidence type="ECO:0000259" key="1">
    <source>
        <dbReference type="Pfam" id="PF12697"/>
    </source>
</evidence>
<feature type="domain" description="AB hydrolase-1" evidence="1">
    <location>
        <begin position="17"/>
        <end position="219"/>
    </location>
</feature>
<dbReference type="PANTHER" id="PTHR43798:SF33">
    <property type="entry name" value="HYDROLASE, PUTATIVE (AFU_ORTHOLOGUE AFUA_2G14860)-RELATED"/>
    <property type="match status" value="1"/>
</dbReference>
<evidence type="ECO:0000313" key="3">
    <source>
        <dbReference type="Proteomes" id="UP000183015"/>
    </source>
</evidence>
<dbReference type="AlphaFoldDB" id="A0A1H7VM90"/>
<name>A0A1H7VM90_STRJI</name>
<dbReference type="eggNOG" id="COG2267">
    <property type="taxonomic scope" value="Bacteria"/>
</dbReference>
<sequence>MSRLHVEEWGSGDRVAVLVHGITADSSSWWRTGPELASQGYRVLAPDLPGHGLSERWDSYTLQAMADAVAEAVPARPALAVGHSLGALLLAQVVDRLQPGKAVYVDPAWAAAPPDGGAMAAALRSQKDWDLERIQQVLPRWEAQAQQNKLTSLAHWDDTTLESFDGFAGLTPDKPAEPSLLVLADPSHNIPPQRAEELRALGFEVRTVPDTGHVVHNEDFDGFKTALQGWY</sequence>
<dbReference type="GO" id="GO:0016020">
    <property type="term" value="C:membrane"/>
    <property type="evidence" value="ECO:0007669"/>
    <property type="project" value="TreeGrafter"/>
</dbReference>
<dbReference type="PANTHER" id="PTHR43798">
    <property type="entry name" value="MONOACYLGLYCEROL LIPASE"/>
    <property type="match status" value="1"/>
</dbReference>
<gene>
    <name evidence="2" type="ORF">SAMN05414137_118138</name>
</gene>
<evidence type="ECO:0000313" key="2">
    <source>
        <dbReference type="EMBL" id="SEM10412.1"/>
    </source>
</evidence>
<keyword evidence="2" id="KW-0378">Hydrolase</keyword>
<dbReference type="EMBL" id="FOAZ01000018">
    <property type="protein sequence ID" value="SEM10412.1"/>
    <property type="molecule type" value="Genomic_DNA"/>
</dbReference>
<accession>A0A1H7VM90</accession>
<proteinExistence type="predicted"/>
<dbReference type="SUPFAM" id="SSF53474">
    <property type="entry name" value="alpha/beta-Hydrolases"/>
    <property type="match status" value="1"/>
</dbReference>
<dbReference type="GO" id="GO:0016787">
    <property type="term" value="F:hydrolase activity"/>
    <property type="evidence" value="ECO:0007669"/>
    <property type="project" value="UniProtKB-KW"/>
</dbReference>
<keyword evidence="3" id="KW-1185">Reference proteome</keyword>
<dbReference type="InterPro" id="IPR050266">
    <property type="entry name" value="AB_hydrolase_sf"/>
</dbReference>
<protein>
    <submittedName>
        <fullName evidence="2">Lysophospholipase, alpha-beta hydrolase superfamily</fullName>
    </submittedName>
</protein>
<dbReference type="STRING" id="235985.SAMN05414137_118138"/>
<dbReference type="RefSeq" id="WP_042446189.1">
    <property type="nucleotide sequence ID" value="NZ_BBPN01000010.1"/>
</dbReference>
<reference evidence="3" key="1">
    <citation type="submission" date="2016-10" db="EMBL/GenBank/DDBJ databases">
        <authorList>
            <person name="Varghese N."/>
        </authorList>
    </citation>
    <scope>NUCLEOTIDE SEQUENCE [LARGE SCALE GENOMIC DNA]</scope>
    <source>
        <strain evidence="3">DSM 45096 / BCRC 16803 / CGMCC 4.1857 / CIP 109030 / JCM 12277 / KCTC 19219 / NBRC 100920 / 33214</strain>
    </source>
</reference>
<dbReference type="InterPro" id="IPR029058">
    <property type="entry name" value="AB_hydrolase_fold"/>
</dbReference>
<organism evidence="2 3">
    <name type="scientific">Streptacidiphilus jiangxiensis</name>
    <dbReference type="NCBI Taxonomy" id="235985"/>
    <lineage>
        <taxon>Bacteria</taxon>
        <taxon>Bacillati</taxon>
        <taxon>Actinomycetota</taxon>
        <taxon>Actinomycetes</taxon>
        <taxon>Kitasatosporales</taxon>
        <taxon>Streptomycetaceae</taxon>
        <taxon>Streptacidiphilus</taxon>
    </lineage>
</organism>
<dbReference type="InterPro" id="IPR000073">
    <property type="entry name" value="AB_hydrolase_1"/>
</dbReference>
<dbReference type="Pfam" id="PF12697">
    <property type="entry name" value="Abhydrolase_6"/>
    <property type="match status" value="1"/>
</dbReference>
<dbReference type="Gene3D" id="3.40.50.1820">
    <property type="entry name" value="alpha/beta hydrolase"/>
    <property type="match status" value="1"/>
</dbReference>
<dbReference type="OrthoDB" id="8444301at2"/>